<keyword evidence="2" id="KW-1185">Reference proteome</keyword>
<dbReference type="EMBL" id="BMAU01021171">
    <property type="protein sequence ID" value="GFX92975.1"/>
    <property type="molecule type" value="Genomic_DNA"/>
</dbReference>
<feature type="non-terminal residue" evidence="1">
    <location>
        <position position="59"/>
    </location>
</feature>
<accession>A0A8X6RE53</accession>
<proteinExistence type="predicted"/>
<gene>
    <name evidence="1" type="ORF">TNCV_139191</name>
</gene>
<protein>
    <submittedName>
        <fullName evidence="1">Uncharacterized protein</fullName>
    </submittedName>
</protein>
<evidence type="ECO:0000313" key="1">
    <source>
        <dbReference type="EMBL" id="GFX92975.1"/>
    </source>
</evidence>
<name>A0A8X6RE53_TRICX</name>
<reference evidence="1" key="1">
    <citation type="submission" date="2020-08" db="EMBL/GenBank/DDBJ databases">
        <title>Multicomponent nature underlies the extraordinary mechanical properties of spider dragline silk.</title>
        <authorList>
            <person name="Kono N."/>
            <person name="Nakamura H."/>
            <person name="Mori M."/>
            <person name="Yoshida Y."/>
            <person name="Ohtoshi R."/>
            <person name="Malay A.D."/>
            <person name="Moran D.A.P."/>
            <person name="Tomita M."/>
            <person name="Numata K."/>
            <person name="Arakawa K."/>
        </authorList>
    </citation>
    <scope>NUCLEOTIDE SEQUENCE</scope>
</reference>
<comment type="caution">
    <text evidence="1">The sequence shown here is derived from an EMBL/GenBank/DDBJ whole genome shotgun (WGS) entry which is preliminary data.</text>
</comment>
<evidence type="ECO:0000313" key="2">
    <source>
        <dbReference type="Proteomes" id="UP000887159"/>
    </source>
</evidence>
<sequence length="59" mass="6911">MLSDMKDPGWSCSLVVKVTDSWLASYEFERRYAENLLYRGGRCSLNMSRLKRPHICALR</sequence>
<dbReference type="Proteomes" id="UP000887159">
    <property type="component" value="Unassembled WGS sequence"/>
</dbReference>
<organism evidence="1 2">
    <name type="scientific">Trichonephila clavipes</name>
    <name type="common">Golden silk orbweaver</name>
    <name type="synonym">Nephila clavipes</name>
    <dbReference type="NCBI Taxonomy" id="2585209"/>
    <lineage>
        <taxon>Eukaryota</taxon>
        <taxon>Metazoa</taxon>
        <taxon>Ecdysozoa</taxon>
        <taxon>Arthropoda</taxon>
        <taxon>Chelicerata</taxon>
        <taxon>Arachnida</taxon>
        <taxon>Araneae</taxon>
        <taxon>Araneomorphae</taxon>
        <taxon>Entelegynae</taxon>
        <taxon>Araneoidea</taxon>
        <taxon>Nephilidae</taxon>
        <taxon>Trichonephila</taxon>
    </lineage>
</organism>
<dbReference type="AlphaFoldDB" id="A0A8X6RE53"/>